<dbReference type="PROSITE" id="PS50994">
    <property type="entry name" value="INTEGRASE"/>
    <property type="match status" value="1"/>
</dbReference>
<keyword evidence="3" id="KW-1185">Reference proteome</keyword>
<organism evidence="2 3">
    <name type="scientific">Lithospermum erythrorhizon</name>
    <name type="common">Purple gromwell</name>
    <name type="synonym">Lithospermum officinale var. erythrorhizon</name>
    <dbReference type="NCBI Taxonomy" id="34254"/>
    <lineage>
        <taxon>Eukaryota</taxon>
        <taxon>Viridiplantae</taxon>
        <taxon>Streptophyta</taxon>
        <taxon>Embryophyta</taxon>
        <taxon>Tracheophyta</taxon>
        <taxon>Spermatophyta</taxon>
        <taxon>Magnoliopsida</taxon>
        <taxon>eudicotyledons</taxon>
        <taxon>Gunneridae</taxon>
        <taxon>Pentapetalae</taxon>
        <taxon>asterids</taxon>
        <taxon>lamiids</taxon>
        <taxon>Boraginales</taxon>
        <taxon>Boraginaceae</taxon>
        <taxon>Boraginoideae</taxon>
        <taxon>Lithospermeae</taxon>
        <taxon>Lithospermum</taxon>
    </lineage>
</organism>
<dbReference type="GO" id="GO:0003676">
    <property type="term" value="F:nucleic acid binding"/>
    <property type="evidence" value="ECO:0007669"/>
    <property type="project" value="InterPro"/>
</dbReference>
<evidence type="ECO:0000313" key="2">
    <source>
        <dbReference type="EMBL" id="GAA0161679.1"/>
    </source>
</evidence>
<dbReference type="EMBL" id="BAABME010020866">
    <property type="protein sequence ID" value="GAA0161679.1"/>
    <property type="molecule type" value="Genomic_DNA"/>
</dbReference>
<dbReference type="InterPro" id="IPR036397">
    <property type="entry name" value="RNaseH_sf"/>
</dbReference>
<dbReference type="Proteomes" id="UP001454036">
    <property type="component" value="Unassembled WGS sequence"/>
</dbReference>
<dbReference type="GO" id="GO:0015074">
    <property type="term" value="P:DNA integration"/>
    <property type="evidence" value="ECO:0007669"/>
    <property type="project" value="InterPro"/>
</dbReference>
<dbReference type="Pfam" id="PF25597">
    <property type="entry name" value="SH3_retrovirus"/>
    <property type="match status" value="1"/>
</dbReference>
<dbReference type="PANTHER" id="PTHR42648:SF31">
    <property type="entry name" value="RNA-DIRECTED DNA POLYMERASE"/>
    <property type="match status" value="1"/>
</dbReference>
<evidence type="ECO:0000259" key="1">
    <source>
        <dbReference type="PROSITE" id="PS50994"/>
    </source>
</evidence>
<dbReference type="PANTHER" id="PTHR42648">
    <property type="entry name" value="TRANSPOSASE, PUTATIVE-RELATED"/>
    <property type="match status" value="1"/>
</dbReference>
<name>A0AAV3QD85_LITER</name>
<sequence>MVTSWFLHSVDCEIDESVLYYDTAEKIWNQLQIRYSQSNNARTYQIQHYLAMLSISCVDERPSQVMMADIAKGLLGSSLFQFDPSVNFIAHVNITDNNTELASSCVDISIAQHHNNGNTSQHVNISDVNPNVMCNTIHKHLSSSDSMVRHYRLGYLPLEQLSHVLDFPSATFKSIGVFHSSTTNSNALFDLIHIDTWGSYKDATYNHYKYFLTIIDDHTRLTWTHLLTSKSNAFPILQAFIAYMCSLILTLKLSPSGKTMHQNSLLKLHCNTMLLKASHIKPVVLTPQQNGVVERKHKHLLETTTRALLLRGSTNPISFWGDYLLTTTYLINMFPLPFLNNKSPFELMFKTSPSYNYLKKFGCLCFVATLKPNRSKFHPRANPCVFIGYPFNKKAYRFLSPSAPAFVPRKSFRVSHPPVHLQDYVSYGVSSPFASNTFPSPFCNTNSFVASVLNISEPTSYKQATSDPSDRSHGQGTGSLVSKWYWKPDGYIERFKAKLVAKGFTQRQGFHIKFLPIFFIYE</sequence>
<dbReference type="InterPro" id="IPR039537">
    <property type="entry name" value="Retrotran_Ty1/copia-like"/>
</dbReference>
<gene>
    <name evidence="2" type="ORF">LIER_39279</name>
</gene>
<dbReference type="SUPFAM" id="SSF53098">
    <property type="entry name" value="Ribonuclease H-like"/>
    <property type="match status" value="1"/>
</dbReference>
<evidence type="ECO:0000313" key="3">
    <source>
        <dbReference type="Proteomes" id="UP001454036"/>
    </source>
</evidence>
<comment type="caution">
    <text evidence="2">The sequence shown here is derived from an EMBL/GenBank/DDBJ whole genome shotgun (WGS) entry which is preliminary data.</text>
</comment>
<dbReference type="InterPro" id="IPR057670">
    <property type="entry name" value="SH3_retrovirus"/>
</dbReference>
<dbReference type="InterPro" id="IPR001584">
    <property type="entry name" value="Integrase_cat-core"/>
</dbReference>
<protein>
    <recommendedName>
        <fullName evidence="1">Integrase catalytic domain-containing protein</fullName>
    </recommendedName>
</protein>
<dbReference type="Gene3D" id="3.30.420.10">
    <property type="entry name" value="Ribonuclease H-like superfamily/Ribonuclease H"/>
    <property type="match status" value="1"/>
</dbReference>
<reference evidence="2 3" key="1">
    <citation type="submission" date="2024-01" db="EMBL/GenBank/DDBJ databases">
        <title>The complete chloroplast genome sequence of Lithospermum erythrorhizon: insights into the phylogenetic relationship among Boraginaceae species and the maternal lineages of purple gromwells.</title>
        <authorList>
            <person name="Okada T."/>
            <person name="Watanabe K."/>
        </authorList>
    </citation>
    <scope>NUCLEOTIDE SEQUENCE [LARGE SCALE GENOMIC DNA]</scope>
</reference>
<feature type="domain" description="Integrase catalytic" evidence="1">
    <location>
        <begin position="179"/>
        <end position="352"/>
    </location>
</feature>
<dbReference type="AlphaFoldDB" id="A0AAV3QD85"/>
<dbReference type="InterPro" id="IPR012337">
    <property type="entry name" value="RNaseH-like_sf"/>
</dbReference>
<proteinExistence type="predicted"/>
<accession>A0AAV3QD85</accession>